<dbReference type="GO" id="GO:0016887">
    <property type="term" value="F:ATP hydrolysis activity"/>
    <property type="evidence" value="ECO:0007669"/>
    <property type="project" value="InterPro"/>
</dbReference>
<evidence type="ECO:0000256" key="1">
    <source>
        <dbReference type="ARBA" id="ARBA00004202"/>
    </source>
</evidence>
<gene>
    <name evidence="11" type="ORF">CUJ83_00360</name>
</gene>
<dbReference type="PANTHER" id="PTHR43553:SF27">
    <property type="entry name" value="ENERGY-COUPLING FACTOR TRANSPORTER ATP-BINDING PROTEIN ECFA2"/>
    <property type="match status" value="1"/>
</dbReference>
<comment type="caution">
    <text evidence="11">The sequence shown here is derived from an EMBL/GenBank/DDBJ whole genome shotgun (WGS) entry which is preliminary data.</text>
</comment>
<dbReference type="GO" id="GO:0043190">
    <property type="term" value="C:ATP-binding cassette (ABC) transporter complex"/>
    <property type="evidence" value="ECO:0007669"/>
    <property type="project" value="TreeGrafter"/>
</dbReference>
<dbReference type="FunFam" id="3.40.50.300:FF:000224">
    <property type="entry name" value="Energy-coupling factor transporter ATP-binding protein EcfA"/>
    <property type="match status" value="2"/>
</dbReference>
<dbReference type="NCBIfam" id="NF010167">
    <property type="entry name" value="PRK13648.1"/>
    <property type="match status" value="2"/>
</dbReference>
<feature type="domain" description="ABC transporter" evidence="10">
    <location>
        <begin position="7"/>
        <end position="251"/>
    </location>
</feature>
<dbReference type="PANTHER" id="PTHR43553">
    <property type="entry name" value="HEAVY METAL TRANSPORTER"/>
    <property type="match status" value="1"/>
</dbReference>
<dbReference type="EMBL" id="PGCK01000001">
    <property type="protein sequence ID" value="MCD1293450.1"/>
    <property type="molecule type" value="Genomic_DNA"/>
</dbReference>
<dbReference type="Gene3D" id="3.40.50.300">
    <property type="entry name" value="P-loop containing nucleotide triphosphate hydrolases"/>
    <property type="match status" value="2"/>
</dbReference>
<dbReference type="InterPro" id="IPR003593">
    <property type="entry name" value="AAA+_ATPase"/>
</dbReference>
<dbReference type="SMART" id="SM00382">
    <property type="entry name" value="AAA"/>
    <property type="match status" value="2"/>
</dbReference>
<dbReference type="SUPFAM" id="SSF52540">
    <property type="entry name" value="P-loop containing nucleoside triphosphate hydrolases"/>
    <property type="match status" value="2"/>
</dbReference>
<keyword evidence="8" id="KW-0472">Membrane</keyword>
<comment type="similarity">
    <text evidence="2">Belongs to the ABC transporter superfamily.</text>
</comment>
<name>A0AAP2RB86_9EURY</name>
<evidence type="ECO:0000313" key="11">
    <source>
        <dbReference type="EMBL" id="MCD1293450.1"/>
    </source>
</evidence>
<evidence type="ECO:0000256" key="8">
    <source>
        <dbReference type="ARBA" id="ARBA00023136"/>
    </source>
</evidence>
<evidence type="ECO:0000256" key="2">
    <source>
        <dbReference type="ARBA" id="ARBA00005417"/>
    </source>
</evidence>
<dbReference type="InterPro" id="IPR003439">
    <property type="entry name" value="ABC_transporter-like_ATP-bd"/>
</dbReference>
<evidence type="ECO:0000256" key="7">
    <source>
        <dbReference type="ARBA" id="ARBA00022967"/>
    </source>
</evidence>
<dbReference type="CDD" id="cd03225">
    <property type="entry name" value="ABC_cobalt_CbiO_domain1"/>
    <property type="match status" value="2"/>
</dbReference>
<dbReference type="InterPro" id="IPR050095">
    <property type="entry name" value="ECF_ABC_transporter_ATP-bd"/>
</dbReference>
<evidence type="ECO:0000313" key="12">
    <source>
        <dbReference type="Proteomes" id="UP001320159"/>
    </source>
</evidence>
<keyword evidence="4" id="KW-1003">Cell membrane</keyword>
<keyword evidence="12" id="KW-1185">Reference proteome</keyword>
<dbReference type="PROSITE" id="PS00211">
    <property type="entry name" value="ABC_TRANSPORTER_1"/>
    <property type="match status" value="2"/>
</dbReference>
<keyword evidence="6" id="KW-0067">ATP-binding</keyword>
<proteinExistence type="inferred from homology"/>
<dbReference type="Proteomes" id="UP001320159">
    <property type="component" value="Unassembled WGS sequence"/>
</dbReference>
<feature type="domain" description="ABC transporter" evidence="10">
    <location>
        <begin position="293"/>
        <end position="528"/>
    </location>
</feature>
<evidence type="ECO:0000256" key="6">
    <source>
        <dbReference type="ARBA" id="ARBA00022840"/>
    </source>
</evidence>
<dbReference type="GO" id="GO:0042626">
    <property type="term" value="F:ATPase-coupled transmembrane transporter activity"/>
    <property type="evidence" value="ECO:0007669"/>
    <property type="project" value="TreeGrafter"/>
</dbReference>
<evidence type="ECO:0000259" key="10">
    <source>
        <dbReference type="PROSITE" id="PS50893"/>
    </source>
</evidence>
<dbReference type="InterPro" id="IPR015856">
    <property type="entry name" value="ABC_transpr_CbiO/EcfA_su"/>
</dbReference>
<dbReference type="RefSeq" id="WP_230739271.1">
    <property type="nucleotide sequence ID" value="NZ_PGCK01000001.1"/>
</dbReference>
<reference evidence="11 12" key="1">
    <citation type="submission" date="2017-11" db="EMBL/GenBank/DDBJ databases">
        <title>Isolation and Characterization of Family Methanocellaceae Species from Potential Methane Hydrate Area Offshore Southwestern Taiwan.</title>
        <authorList>
            <person name="Zhang W.-L."/>
            <person name="Chen W.-C."/>
            <person name="Lai M.-C."/>
            <person name="Chen S.-C."/>
        </authorList>
    </citation>
    <scope>NUCLEOTIDE SEQUENCE [LARGE SCALE GENOMIC DNA]</scope>
    <source>
        <strain evidence="11 12">CWC-04</strain>
    </source>
</reference>
<sequence length="554" mass="60648">MNRERLIEVSGLSFLYEQAPKNGRKKALDNISLNIEKGDFVVITGTSGCGKSTLCKCLNGLIPQASKGIFEGTVNVCGMDTVEHPVYEFAPYVCMVFQNPDNQLFSNNVESELAFGPENLGLDRDEIERRVRSALSAVSIEHLRDRPVDDLSGGEKQRVAIASAMAMRPQILVMDEPTSEIDPAGAFSLIKTLKDLNEIHGITVILVEHRIERLLDVMKRLIVMNEGRIIFDGHPKDVFTNDLLSMGIGEPPLVRFSKRFGLSLDTSVSGINLNGISGSYTQDREINRPLPVVSVKDLYFKYHGRKHNAINGVSLDFYPGEIAMIMGGNGSGKTTLVKHMNGLLRPDSGEVTVKGDNIKNKTIAEISKKIGLVFQNASYQIFEETIYGELAFAPKNVGLPEIDINRRVNDVAGALGLDMLGMSSSPHLLSGGEKQRVTIGSILTLEPDIIVMDEPTLGLDKGHKDDLAAMVRALKGKGKSIIVITHDVEFAAANAERVILMSGGYVIADGHTRDILTSRELISKASLHLPQATEIGIRMGMERILNVEEFTRAL</sequence>
<organism evidence="11 12">
    <name type="scientific">Methanooceanicella nereidis</name>
    <dbReference type="NCBI Taxonomy" id="2052831"/>
    <lineage>
        <taxon>Archaea</taxon>
        <taxon>Methanobacteriati</taxon>
        <taxon>Methanobacteriota</taxon>
        <taxon>Stenosarchaea group</taxon>
        <taxon>Methanomicrobia</taxon>
        <taxon>Methanocellales</taxon>
        <taxon>Methanocellaceae</taxon>
        <taxon>Methanooceanicella</taxon>
    </lineage>
</organism>
<evidence type="ECO:0000256" key="4">
    <source>
        <dbReference type="ARBA" id="ARBA00022475"/>
    </source>
</evidence>
<evidence type="ECO:0000256" key="5">
    <source>
        <dbReference type="ARBA" id="ARBA00022741"/>
    </source>
</evidence>
<dbReference type="AlphaFoldDB" id="A0AAP2RB86"/>
<dbReference type="Pfam" id="PF00005">
    <property type="entry name" value="ABC_tran"/>
    <property type="match status" value="2"/>
</dbReference>
<dbReference type="InterPro" id="IPR017871">
    <property type="entry name" value="ABC_transporter-like_CS"/>
</dbReference>
<evidence type="ECO:0000256" key="3">
    <source>
        <dbReference type="ARBA" id="ARBA00022448"/>
    </source>
</evidence>
<keyword evidence="7" id="KW-1278">Translocase</keyword>
<protein>
    <recommendedName>
        <fullName evidence="10">ABC transporter domain-containing protein</fullName>
    </recommendedName>
</protein>
<evidence type="ECO:0000256" key="9">
    <source>
        <dbReference type="ARBA" id="ARBA00025157"/>
    </source>
</evidence>
<comment type="subcellular location">
    <subcellularLocation>
        <location evidence="1">Cell membrane</location>
        <topology evidence="1">Peripheral membrane protein</topology>
    </subcellularLocation>
</comment>
<dbReference type="GO" id="GO:0005524">
    <property type="term" value="F:ATP binding"/>
    <property type="evidence" value="ECO:0007669"/>
    <property type="project" value="UniProtKB-KW"/>
</dbReference>
<dbReference type="PROSITE" id="PS50893">
    <property type="entry name" value="ABC_TRANSPORTER_2"/>
    <property type="match status" value="2"/>
</dbReference>
<keyword evidence="5" id="KW-0547">Nucleotide-binding</keyword>
<dbReference type="InterPro" id="IPR027417">
    <property type="entry name" value="P-loop_NTPase"/>
</dbReference>
<keyword evidence="3" id="KW-0813">Transport</keyword>
<comment type="function">
    <text evidence="9">Probably part of an ABC transporter complex. Responsible for energy coupling to the transport system.</text>
</comment>
<accession>A0AAP2RB86</accession>